<feature type="compositionally biased region" description="Polar residues" evidence="1">
    <location>
        <begin position="465"/>
        <end position="481"/>
    </location>
</feature>
<feature type="region of interest" description="Disordered" evidence="1">
    <location>
        <begin position="312"/>
        <end position="615"/>
    </location>
</feature>
<evidence type="ECO:0000313" key="3">
    <source>
        <dbReference type="Proteomes" id="UP000053477"/>
    </source>
</evidence>
<organism evidence="2 3">
    <name type="scientific">Schizopora paradoxa</name>
    <dbReference type="NCBI Taxonomy" id="27342"/>
    <lineage>
        <taxon>Eukaryota</taxon>
        <taxon>Fungi</taxon>
        <taxon>Dikarya</taxon>
        <taxon>Basidiomycota</taxon>
        <taxon>Agaricomycotina</taxon>
        <taxon>Agaricomycetes</taxon>
        <taxon>Hymenochaetales</taxon>
        <taxon>Schizoporaceae</taxon>
        <taxon>Schizopora</taxon>
    </lineage>
</organism>
<dbReference type="EMBL" id="KQ085937">
    <property type="protein sequence ID" value="KLO14878.1"/>
    <property type="molecule type" value="Genomic_DNA"/>
</dbReference>
<proteinExistence type="predicted"/>
<feature type="compositionally biased region" description="Low complexity" evidence="1">
    <location>
        <begin position="328"/>
        <end position="346"/>
    </location>
</feature>
<dbReference type="GO" id="GO:0000278">
    <property type="term" value="P:mitotic cell cycle"/>
    <property type="evidence" value="ECO:0007669"/>
    <property type="project" value="TreeGrafter"/>
</dbReference>
<evidence type="ECO:0008006" key="4">
    <source>
        <dbReference type="Google" id="ProtNLM"/>
    </source>
</evidence>
<dbReference type="OrthoDB" id="1602884at2759"/>
<feature type="compositionally biased region" description="Polar residues" evidence="1">
    <location>
        <begin position="316"/>
        <end position="327"/>
    </location>
</feature>
<dbReference type="STRING" id="27342.A0A0H2RZC6"/>
<dbReference type="GO" id="GO:0043015">
    <property type="term" value="F:gamma-tubulin binding"/>
    <property type="evidence" value="ECO:0007669"/>
    <property type="project" value="TreeGrafter"/>
</dbReference>
<dbReference type="GO" id="GO:0007020">
    <property type="term" value="P:microtubule nucleation"/>
    <property type="evidence" value="ECO:0007669"/>
    <property type="project" value="TreeGrafter"/>
</dbReference>
<feature type="compositionally biased region" description="Basic and acidic residues" evidence="1">
    <location>
        <begin position="602"/>
        <end position="615"/>
    </location>
</feature>
<feature type="compositionally biased region" description="Low complexity" evidence="1">
    <location>
        <begin position="568"/>
        <end position="577"/>
    </location>
</feature>
<gene>
    <name evidence="2" type="ORF">SCHPADRAFT_927543</name>
</gene>
<dbReference type="GO" id="GO:0005737">
    <property type="term" value="C:cytoplasm"/>
    <property type="evidence" value="ECO:0007669"/>
    <property type="project" value="TreeGrafter"/>
</dbReference>
<dbReference type="SUPFAM" id="SSF50978">
    <property type="entry name" value="WD40 repeat-like"/>
    <property type="match status" value="1"/>
</dbReference>
<dbReference type="GO" id="GO:0036064">
    <property type="term" value="C:ciliary basal body"/>
    <property type="evidence" value="ECO:0007669"/>
    <property type="project" value="TreeGrafter"/>
</dbReference>
<dbReference type="GO" id="GO:0005814">
    <property type="term" value="C:centriole"/>
    <property type="evidence" value="ECO:0007669"/>
    <property type="project" value="TreeGrafter"/>
</dbReference>
<dbReference type="Proteomes" id="UP000053477">
    <property type="component" value="Unassembled WGS sequence"/>
</dbReference>
<keyword evidence="3" id="KW-1185">Reference proteome</keyword>
<dbReference type="InterPro" id="IPR052818">
    <property type="entry name" value="NEDD1_Spindle_Assembly"/>
</dbReference>
<dbReference type="GO" id="GO:0000922">
    <property type="term" value="C:spindle pole"/>
    <property type="evidence" value="ECO:0007669"/>
    <property type="project" value="TreeGrafter"/>
</dbReference>
<evidence type="ECO:0000256" key="1">
    <source>
        <dbReference type="SAM" id="MobiDB-lite"/>
    </source>
</evidence>
<name>A0A0H2RZC6_9AGAM</name>
<feature type="compositionally biased region" description="Polar residues" evidence="1">
    <location>
        <begin position="362"/>
        <end position="408"/>
    </location>
</feature>
<dbReference type="InParanoid" id="A0A0H2RZC6"/>
<protein>
    <recommendedName>
        <fullName evidence="4">WD40 repeat-like protein</fullName>
    </recommendedName>
</protein>
<dbReference type="InterPro" id="IPR015943">
    <property type="entry name" value="WD40/YVTN_repeat-like_dom_sf"/>
</dbReference>
<evidence type="ECO:0000313" key="2">
    <source>
        <dbReference type="EMBL" id="KLO14878.1"/>
    </source>
</evidence>
<dbReference type="AlphaFoldDB" id="A0A0H2RZC6"/>
<dbReference type="Gene3D" id="2.130.10.10">
    <property type="entry name" value="YVTN repeat-like/Quinoprotein amine dehydrogenase"/>
    <property type="match status" value="1"/>
</dbReference>
<dbReference type="InterPro" id="IPR036322">
    <property type="entry name" value="WD40_repeat_dom_sf"/>
</dbReference>
<accession>A0A0H2RZC6</accession>
<feature type="compositionally biased region" description="Low complexity" evidence="1">
    <location>
        <begin position="487"/>
        <end position="535"/>
    </location>
</feature>
<reference evidence="2 3" key="1">
    <citation type="submission" date="2015-04" db="EMBL/GenBank/DDBJ databases">
        <title>Complete genome sequence of Schizopora paradoxa KUC8140, a cosmopolitan wood degrader in East Asia.</title>
        <authorList>
            <consortium name="DOE Joint Genome Institute"/>
            <person name="Min B."/>
            <person name="Park H."/>
            <person name="Jang Y."/>
            <person name="Kim J.-J."/>
            <person name="Kim K.H."/>
            <person name="Pangilinan J."/>
            <person name="Lipzen A."/>
            <person name="Riley R."/>
            <person name="Grigoriev I.V."/>
            <person name="Spatafora J.W."/>
            <person name="Choi I.-G."/>
        </authorList>
    </citation>
    <scope>NUCLEOTIDE SEQUENCE [LARGE SCALE GENOMIC DNA]</scope>
    <source>
        <strain evidence="2 3">KUC8140</strain>
    </source>
</reference>
<sequence length="765" mass="81655">MLAVSAGRRLALLDPQTLRSTSAPPSPSKQTALDVEFTALAWANPTVANSRLYIATRGAIRQYDSTGHFEKAILNDPTISRDDPVSAIAVKTEEDVFLARRSKVCRLNCETGSVEDVIDLNEALVSCLCLSKDAMRLAIAFSDQCTVLDISSEESSSATISGISACPAVSFHSHSSRLLLISGRYLSAYDVSDLAESEPLDPTLRIPLGSSTSVKEVIGIACSPFSATLVAVACKGGAVFLVDLEREKGPFKTLDMKASLSSIAFSADGANVLLGTETGQLLVLDLRGLDKPPKKITVTADGKRVVGIAVQKKSKATISKAPNSPVISTTKSAKPTSPKSSKPLASHDLNVKKPSLPHRAPGSSTTDSAKSSNPLASPPTTRASRVTSTRNPSGTPAKTRKASTTASKPTPGRKASTSVTPAKGGLRGRENAHLGVSRTLAAETSQDRMESLSTLLSRKKADGSSALSSKPSDATASNPTLSRLRKSSLAGKSTTSSSRSSASVASRTFKPTLSAETRTRTGSSASTGVASVISARKIFPRKEEYGEGTASPAGTRTRSPSPDFDDGLPSPTTTLPSMPKQRAAMDEVASGVTVRSKSKGRKSPEHRADGRQMQDDHQFIDVDLASPQEYDEEIDTEKSFRAEYVSASADSSAVQLSPLRGAGLRQTPPRPDHFNFNMDPSNRVEDFLKGVFKDAIYDFQQETRSGLLGLHLDVLKMGRRWKQDMKDVFDDFVDEDEGGGIAELKRLREENRRLREEVARLKACV</sequence>
<dbReference type="PANTHER" id="PTHR44414">
    <property type="entry name" value="PROTEIN NEDD1"/>
    <property type="match status" value="1"/>
</dbReference>
<dbReference type="PANTHER" id="PTHR44414:SF1">
    <property type="entry name" value="PROTEIN NEDD1"/>
    <property type="match status" value="1"/>
</dbReference>